<dbReference type="PANTHER" id="PTHR23036:SF86">
    <property type="entry name" value="PROLACTIN RECEPTOR"/>
    <property type="match status" value="1"/>
</dbReference>
<dbReference type="GO" id="GO:0019955">
    <property type="term" value="F:cytokine binding"/>
    <property type="evidence" value="ECO:0007669"/>
    <property type="project" value="TreeGrafter"/>
</dbReference>
<dbReference type="InterPro" id="IPR050379">
    <property type="entry name" value="Type-I_Cytokine_Rcpt"/>
</dbReference>
<gene>
    <name evidence="14 16" type="primary">PRLR</name>
    <name evidence="16" type="synonym">prlra</name>
</gene>
<dbReference type="Pfam" id="PF09067">
    <property type="entry name" value="EpoR_lig-bind"/>
    <property type="match status" value="1"/>
</dbReference>
<feature type="domain" description="Fibronectin type-III" evidence="15">
    <location>
        <begin position="130"/>
        <end position="229"/>
    </location>
</feature>
<feature type="signal peptide" evidence="14">
    <location>
        <begin position="1"/>
        <end position="25"/>
    </location>
</feature>
<keyword evidence="11 14" id="KW-1015">Disulfide bond</keyword>
<reference evidence="16" key="1">
    <citation type="submission" date="2021-06" db="EMBL/GenBank/DDBJ databases">
        <authorList>
            <consortium name="Wellcome Sanger Institute Data Sharing"/>
        </authorList>
    </citation>
    <scope>NUCLEOTIDE SEQUENCE [LARGE SCALE GENOMIC DNA]</scope>
</reference>
<dbReference type="OrthoDB" id="8858139at2759"/>
<comment type="function">
    <text evidence="14">This is a receptor for the anterior pituitary hormone prolactin.</text>
</comment>
<comment type="similarity">
    <text evidence="2 14">Belongs to the type I cytokine receptor family. Type 1 subfamily.</text>
</comment>
<evidence type="ECO:0000256" key="5">
    <source>
        <dbReference type="ARBA" id="ARBA00022723"/>
    </source>
</evidence>
<proteinExistence type="inferred from homology"/>
<dbReference type="InterPro" id="IPR003961">
    <property type="entry name" value="FN3_dom"/>
</dbReference>
<keyword evidence="4 14" id="KW-0812">Transmembrane</keyword>
<evidence type="ECO:0000256" key="7">
    <source>
        <dbReference type="ARBA" id="ARBA00022737"/>
    </source>
</evidence>
<comment type="domain">
    <text evidence="14">The WSXWS motif appears to be necessary for proper protein folding and thereby efficient intracellular transport and cell-surface receptor binding.</text>
</comment>
<dbReference type="GeneTree" id="ENSGT00940000154851"/>
<dbReference type="PANTHER" id="PTHR23036">
    <property type="entry name" value="CYTOKINE RECEPTOR"/>
    <property type="match status" value="1"/>
</dbReference>
<dbReference type="Proteomes" id="UP000694620">
    <property type="component" value="Chromosome 5"/>
</dbReference>
<dbReference type="PROSITE" id="PS01352">
    <property type="entry name" value="HEMATOPO_REC_L_F1"/>
    <property type="match status" value="1"/>
</dbReference>
<evidence type="ECO:0000256" key="10">
    <source>
        <dbReference type="ARBA" id="ARBA00023136"/>
    </source>
</evidence>
<protein>
    <recommendedName>
        <fullName evidence="3 14">Prolactin receptor</fullName>
        <shortName evidence="14">PRL-R</shortName>
    </recommendedName>
</protein>
<dbReference type="SUPFAM" id="SSF49265">
    <property type="entry name" value="Fibronectin type III"/>
    <property type="match status" value="2"/>
</dbReference>
<keyword evidence="17" id="KW-1185">Reference proteome</keyword>
<dbReference type="FunFam" id="2.60.40.10:FF:000287">
    <property type="entry name" value="Prolactin receptor"/>
    <property type="match status" value="1"/>
</dbReference>
<dbReference type="FunFam" id="2.60.40.10:FF:000358">
    <property type="entry name" value="Prolactin receptor"/>
    <property type="match status" value="1"/>
</dbReference>
<dbReference type="InterPro" id="IPR013783">
    <property type="entry name" value="Ig-like_fold"/>
</dbReference>
<sequence length="607" mass="68548">MKEVFSIKLFLCKLLILLHILMSSGQTPPGRPVITECRSPEKETFTCWWVPGSSGGLTTKYSLHYKIDGSQENYECPDYKTGGQNSCYFNKSYTSVWNTYTITVIATNNLGSNISEPLYVDVAYIVQPHQPENITAEFTTLDQKPYLMVKWDPPKKADTKSGWMTLQYELRIKPEKGLIWENHFAGNQKQFNIYSLIPGEVYLVEVHCKPDHGYWSEWSHTTYVQIPHYMRVRDTSIWMMIGILSGFICLLLIWTIAVKCNRMKKYLLPPVPVPKIKGFDIQQLKNKNSEDLILALGGHGFFPTNSTELLIEFLEVDDSNEWKIMPCMGDYNCQEEQRNAFKSQNDKDSGRGSCDSNTLLLGKCSENKFHHNGCENTVKDHGKQEINPRAEGTQTLSFNNTEDVTLLDTDTIKGKTNTWPLVYSAVNKAQTSQLLSSDNKLLETPVKNLNSESYLITHMVDQTEKQKGSGDPASSGTADQCYWVSTDEATHLTSSKPMEYVEVEKVNQQNILIVKPKSEHSSSIDSSRQEYTKVSAVVNDNVLVLMKDKGAQCNHDHRELPNLSDSHSLQWQDGKLVTGSSVLAVQVSTNLAPSGYVDTSAFLQPMH</sequence>
<dbReference type="Ensembl" id="ENSECRT00000003820.1">
    <property type="protein sequence ID" value="ENSECRP00000003759.1"/>
    <property type="gene ID" value="ENSECRG00000002581.1"/>
</dbReference>
<evidence type="ECO:0000256" key="13">
    <source>
        <dbReference type="ARBA" id="ARBA00023180"/>
    </source>
</evidence>
<keyword evidence="12 14" id="KW-0675">Receptor</keyword>
<feature type="domain" description="Fibronectin type-III" evidence="15">
    <location>
        <begin position="28"/>
        <end position="128"/>
    </location>
</feature>
<dbReference type="GO" id="GO:0009897">
    <property type="term" value="C:external side of plasma membrane"/>
    <property type="evidence" value="ECO:0007669"/>
    <property type="project" value="TreeGrafter"/>
</dbReference>
<dbReference type="Gene3D" id="2.60.40.10">
    <property type="entry name" value="Immunoglobulins"/>
    <property type="match status" value="2"/>
</dbReference>
<organism evidence="16 17">
    <name type="scientific">Erpetoichthys calabaricus</name>
    <name type="common">Rope fish</name>
    <name type="synonym">Calamoichthys calabaricus</name>
    <dbReference type="NCBI Taxonomy" id="27687"/>
    <lineage>
        <taxon>Eukaryota</taxon>
        <taxon>Metazoa</taxon>
        <taxon>Chordata</taxon>
        <taxon>Craniata</taxon>
        <taxon>Vertebrata</taxon>
        <taxon>Euteleostomi</taxon>
        <taxon>Actinopterygii</taxon>
        <taxon>Polypteriformes</taxon>
        <taxon>Polypteridae</taxon>
        <taxon>Erpetoichthys</taxon>
    </lineage>
</organism>
<evidence type="ECO:0000256" key="11">
    <source>
        <dbReference type="ARBA" id="ARBA00023157"/>
    </source>
</evidence>
<evidence type="ECO:0000256" key="12">
    <source>
        <dbReference type="ARBA" id="ARBA00023170"/>
    </source>
</evidence>
<dbReference type="InterPro" id="IPR036116">
    <property type="entry name" value="FN3_sf"/>
</dbReference>
<evidence type="ECO:0000256" key="4">
    <source>
        <dbReference type="ARBA" id="ARBA00022692"/>
    </source>
</evidence>
<dbReference type="InterPro" id="IPR003528">
    <property type="entry name" value="Long_hematopoietin_rcpt_CS"/>
</dbReference>
<name>A0A8C4RK05_ERPCA</name>
<feature type="chain" id="PRO_5034871096" description="Prolactin receptor" evidence="14">
    <location>
        <begin position="26"/>
        <end position="607"/>
    </location>
</feature>
<evidence type="ECO:0000256" key="9">
    <source>
        <dbReference type="ARBA" id="ARBA00022989"/>
    </source>
</evidence>
<evidence type="ECO:0000256" key="6">
    <source>
        <dbReference type="ARBA" id="ARBA00022729"/>
    </source>
</evidence>
<evidence type="ECO:0000313" key="17">
    <source>
        <dbReference type="Proteomes" id="UP000694620"/>
    </source>
</evidence>
<dbReference type="GO" id="GO:0046872">
    <property type="term" value="F:metal ion binding"/>
    <property type="evidence" value="ECO:0007669"/>
    <property type="project" value="UniProtKB-KW"/>
</dbReference>
<dbReference type="PROSITE" id="PS50853">
    <property type="entry name" value="FN3"/>
    <property type="match status" value="2"/>
</dbReference>
<reference evidence="16" key="3">
    <citation type="submission" date="2025-09" db="UniProtKB">
        <authorList>
            <consortium name="Ensembl"/>
        </authorList>
    </citation>
    <scope>IDENTIFICATION</scope>
</reference>
<dbReference type="CDD" id="cd00063">
    <property type="entry name" value="FN3"/>
    <property type="match status" value="1"/>
</dbReference>
<comment type="domain">
    <text evidence="14">The box 1 motif is required for JAK interaction and/or activation.</text>
</comment>
<keyword evidence="8 14" id="KW-0862">Zinc</keyword>
<dbReference type="GO" id="GO:0043235">
    <property type="term" value="C:receptor complex"/>
    <property type="evidence" value="ECO:0007669"/>
    <property type="project" value="TreeGrafter"/>
</dbReference>
<dbReference type="GO" id="GO:0004896">
    <property type="term" value="F:cytokine receptor activity"/>
    <property type="evidence" value="ECO:0007669"/>
    <property type="project" value="InterPro"/>
</dbReference>
<evidence type="ECO:0000256" key="3">
    <source>
        <dbReference type="ARBA" id="ARBA00019818"/>
    </source>
</evidence>
<keyword evidence="7" id="KW-0677">Repeat</keyword>
<reference evidence="16" key="2">
    <citation type="submission" date="2025-08" db="UniProtKB">
        <authorList>
            <consortium name="Ensembl"/>
        </authorList>
    </citation>
    <scope>IDENTIFICATION</scope>
</reference>
<comment type="subcellular location">
    <subcellularLocation>
        <location evidence="1 14">Membrane</location>
        <topology evidence="1 14">Single-pass type I membrane protein</topology>
    </subcellularLocation>
</comment>
<evidence type="ECO:0000256" key="2">
    <source>
        <dbReference type="ARBA" id="ARBA00007885"/>
    </source>
</evidence>
<keyword evidence="6 14" id="KW-0732">Signal</keyword>
<dbReference type="InterPro" id="IPR015152">
    <property type="entry name" value="Growth/epo_recpt_lig-bind"/>
</dbReference>
<evidence type="ECO:0000256" key="14">
    <source>
        <dbReference type="RuleBase" id="RU365035"/>
    </source>
</evidence>
<dbReference type="SMART" id="SM00060">
    <property type="entry name" value="FN3"/>
    <property type="match status" value="2"/>
</dbReference>
<evidence type="ECO:0000259" key="15">
    <source>
        <dbReference type="PROSITE" id="PS50853"/>
    </source>
</evidence>
<evidence type="ECO:0000256" key="8">
    <source>
        <dbReference type="ARBA" id="ARBA00022833"/>
    </source>
</evidence>
<keyword evidence="10 14" id="KW-0472">Membrane</keyword>
<dbReference type="AlphaFoldDB" id="A0A8C4RK05"/>
<accession>A0A8C4RK05</accession>
<keyword evidence="5 14" id="KW-0479">Metal-binding</keyword>
<evidence type="ECO:0000313" key="16">
    <source>
        <dbReference type="Ensembl" id="ENSECRP00000003759.1"/>
    </source>
</evidence>
<keyword evidence="9 14" id="KW-1133">Transmembrane helix</keyword>
<evidence type="ECO:0000256" key="1">
    <source>
        <dbReference type="ARBA" id="ARBA00004479"/>
    </source>
</evidence>
<feature type="transmembrane region" description="Helical" evidence="14">
    <location>
        <begin position="237"/>
        <end position="258"/>
    </location>
</feature>
<keyword evidence="13" id="KW-0325">Glycoprotein</keyword>